<proteinExistence type="predicted"/>
<evidence type="ECO:0000313" key="3">
    <source>
        <dbReference type="Proteomes" id="UP000276215"/>
    </source>
</evidence>
<dbReference type="Pfam" id="PF03184">
    <property type="entry name" value="DDE_1"/>
    <property type="match status" value="1"/>
</dbReference>
<organism evidence="2 3">
    <name type="scientific">Choiromyces venosus 120613-1</name>
    <dbReference type="NCBI Taxonomy" id="1336337"/>
    <lineage>
        <taxon>Eukaryota</taxon>
        <taxon>Fungi</taxon>
        <taxon>Dikarya</taxon>
        <taxon>Ascomycota</taxon>
        <taxon>Pezizomycotina</taxon>
        <taxon>Pezizomycetes</taxon>
        <taxon>Pezizales</taxon>
        <taxon>Tuberaceae</taxon>
        <taxon>Choiromyces</taxon>
    </lineage>
</organism>
<evidence type="ECO:0000259" key="1">
    <source>
        <dbReference type="Pfam" id="PF03184"/>
    </source>
</evidence>
<protein>
    <recommendedName>
        <fullName evidence="1">DDE-1 domain-containing protein</fullName>
    </recommendedName>
</protein>
<feature type="domain" description="DDE-1" evidence="1">
    <location>
        <begin position="1"/>
        <end position="49"/>
    </location>
</feature>
<name>A0A3N4JHF9_9PEZI</name>
<dbReference type="STRING" id="1336337.A0A3N4JHF9"/>
<sequence length="50" mass="5722">LLLFDGYSSYVNAAFLEFCVSHNIIPYCLPSYITHQLQPLDVSVFGPYKH</sequence>
<gene>
    <name evidence="2" type="ORF">L873DRAFT_1693555</name>
</gene>
<dbReference type="InterPro" id="IPR004875">
    <property type="entry name" value="DDE_SF_endonuclease_dom"/>
</dbReference>
<keyword evidence="3" id="KW-1185">Reference proteome</keyword>
<accession>A0A3N4JHF9</accession>
<evidence type="ECO:0000313" key="2">
    <source>
        <dbReference type="EMBL" id="RPA96707.1"/>
    </source>
</evidence>
<reference evidence="2 3" key="1">
    <citation type="journal article" date="2018" name="Nat. Ecol. Evol.">
        <title>Pezizomycetes genomes reveal the molecular basis of ectomycorrhizal truffle lifestyle.</title>
        <authorList>
            <person name="Murat C."/>
            <person name="Payen T."/>
            <person name="Noel B."/>
            <person name="Kuo A."/>
            <person name="Morin E."/>
            <person name="Chen J."/>
            <person name="Kohler A."/>
            <person name="Krizsan K."/>
            <person name="Balestrini R."/>
            <person name="Da Silva C."/>
            <person name="Montanini B."/>
            <person name="Hainaut M."/>
            <person name="Levati E."/>
            <person name="Barry K.W."/>
            <person name="Belfiori B."/>
            <person name="Cichocki N."/>
            <person name="Clum A."/>
            <person name="Dockter R.B."/>
            <person name="Fauchery L."/>
            <person name="Guy J."/>
            <person name="Iotti M."/>
            <person name="Le Tacon F."/>
            <person name="Lindquist E.A."/>
            <person name="Lipzen A."/>
            <person name="Malagnac F."/>
            <person name="Mello A."/>
            <person name="Molinier V."/>
            <person name="Miyauchi S."/>
            <person name="Poulain J."/>
            <person name="Riccioni C."/>
            <person name="Rubini A."/>
            <person name="Sitrit Y."/>
            <person name="Splivallo R."/>
            <person name="Traeger S."/>
            <person name="Wang M."/>
            <person name="Zifcakova L."/>
            <person name="Wipf D."/>
            <person name="Zambonelli A."/>
            <person name="Paolocci F."/>
            <person name="Nowrousian M."/>
            <person name="Ottonello S."/>
            <person name="Baldrian P."/>
            <person name="Spatafora J.W."/>
            <person name="Henrissat B."/>
            <person name="Nagy L.G."/>
            <person name="Aury J.M."/>
            <person name="Wincker P."/>
            <person name="Grigoriev I.V."/>
            <person name="Bonfante P."/>
            <person name="Martin F.M."/>
        </authorList>
    </citation>
    <scope>NUCLEOTIDE SEQUENCE [LARGE SCALE GENOMIC DNA]</scope>
    <source>
        <strain evidence="2 3">120613-1</strain>
    </source>
</reference>
<dbReference type="Proteomes" id="UP000276215">
    <property type="component" value="Unassembled WGS sequence"/>
</dbReference>
<dbReference type="OrthoDB" id="5425161at2759"/>
<dbReference type="AlphaFoldDB" id="A0A3N4JHF9"/>
<dbReference type="EMBL" id="ML120412">
    <property type="protein sequence ID" value="RPA96707.1"/>
    <property type="molecule type" value="Genomic_DNA"/>
</dbReference>
<dbReference type="GO" id="GO:0003676">
    <property type="term" value="F:nucleic acid binding"/>
    <property type="evidence" value="ECO:0007669"/>
    <property type="project" value="InterPro"/>
</dbReference>
<feature type="non-terminal residue" evidence="2">
    <location>
        <position position="1"/>
    </location>
</feature>